<dbReference type="PANTHER" id="PTHR43155">
    <property type="entry name" value="CYCLIC DI-GMP PHOSPHODIESTERASE PA4108-RELATED"/>
    <property type="match status" value="1"/>
</dbReference>
<dbReference type="RefSeq" id="WP_013914905.1">
    <property type="nucleotide sequence ID" value="NC_015690.1"/>
</dbReference>
<dbReference type="Proteomes" id="UP000006620">
    <property type="component" value="Chromosome"/>
</dbReference>
<evidence type="ECO:0000259" key="1">
    <source>
        <dbReference type="PROSITE" id="PS51831"/>
    </source>
</evidence>
<accession>F8FF43</accession>
<gene>
    <name evidence="3" type="ordered locus">KNP414_01176</name>
</gene>
<feature type="domain" description="HD-GYP" evidence="2">
    <location>
        <begin position="123"/>
        <end position="318"/>
    </location>
</feature>
<dbReference type="PATRIC" id="fig|1036673.3.peg.1024"/>
<dbReference type="GO" id="GO:0016787">
    <property type="term" value="F:hydrolase activity"/>
    <property type="evidence" value="ECO:0007669"/>
    <property type="project" value="UniProtKB-KW"/>
</dbReference>
<dbReference type="PANTHER" id="PTHR43155:SF2">
    <property type="entry name" value="CYCLIC DI-GMP PHOSPHODIESTERASE PA4108"/>
    <property type="match status" value="1"/>
</dbReference>
<dbReference type="InterPro" id="IPR006675">
    <property type="entry name" value="HDIG_dom"/>
</dbReference>
<name>F8FF43_PAEMK</name>
<reference evidence="4" key="1">
    <citation type="submission" date="2011-06" db="EMBL/GenBank/DDBJ databases">
        <title>Complete genome sequence of Paenibacillus mucilaginosus KNP414.</title>
        <authorList>
            <person name="Wang J."/>
            <person name="Hu S."/>
            <person name="Hu X."/>
            <person name="Zhang B."/>
            <person name="Dong D."/>
            <person name="Zhang S."/>
            <person name="Zhao K."/>
            <person name="Wu D."/>
        </authorList>
    </citation>
    <scope>NUCLEOTIDE SEQUENCE [LARGE SCALE GENOMIC DNA]</scope>
    <source>
        <strain evidence="4">KNP414</strain>
    </source>
</reference>
<dbReference type="EMBL" id="CP002869">
    <property type="protein sequence ID" value="AEI39743.1"/>
    <property type="molecule type" value="Genomic_DNA"/>
</dbReference>
<evidence type="ECO:0000259" key="2">
    <source>
        <dbReference type="PROSITE" id="PS51832"/>
    </source>
</evidence>
<dbReference type="AlphaFoldDB" id="F8FF43"/>
<organism evidence="3 4">
    <name type="scientific">Paenibacillus mucilaginosus (strain KNP414)</name>
    <dbReference type="NCBI Taxonomy" id="1036673"/>
    <lineage>
        <taxon>Bacteria</taxon>
        <taxon>Bacillati</taxon>
        <taxon>Bacillota</taxon>
        <taxon>Bacilli</taxon>
        <taxon>Bacillales</taxon>
        <taxon>Paenibacillaceae</taxon>
        <taxon>Paenibacillus</taxon>
    </lineage>
</organism>
<dbReference type="KEGG" id="pms:KNP414_01176"/>
<keyword evidence="3" id="KW-0378">Hydrolase</keyword>
<proteinExistence type="predicted"/>
<dbReference type="Pfam" id="PF13487">
    <property type="entry name" value="HD_5"/>
    <property type="match status" value="1"/>
</dbReference>
<feature type="domain" description="HD" evidence="1">
    <location>
        <begin position="145"/>
        <end position="267"/>
    </location>
</feature>
<dbReference type="Gene3D" id="1.10.3210.10">
    <property type="entry name" value="Hypothetical protein af1432"/>
    <property type="match status" value="1"/>
</dbReference>
<dbReference type="SMART" id="SM00471">
    <property type="entry name" value="HDc"/>
    <property type="match status" value="1"/>
</dbReference>
<evidence type="ECO:0000313" key="3">
    <source>
        <dbReference type="EMBL" id="AEI39743.1"/>
    </source>
</evidence>
<dbReference type="InterPro" id="IPR003607">
    <property type="entry name" value="HD/PDEase_dom"/>
</dbReference>
<evidence type="ECO:0000313" key="4">
    <source>
        <dbReference type="Proteomes" id="UP000006620"/>
    </source>
</evidence>
<dbReference type="PROSITE" id="PS51831">
    <property type="entry name" value="HD"/>
    <property type="match status" value="1"/>
</dbReference>
<dbReference type="InterPro" id="IPR037522">
    <property type="entry name" value="HD_GYP_dom"/>
</dbReference>
<dbReference type="SUPFAM" id="SSF109604">
    <property type="entry name" value="HD-domain/PDEase-like"/>
    <property type="match status" value="1"/>
</dbReference>
<dbReference type="CDD" id="cd00077">
    <property type="entry name" value="HDc"/>
    <property type="match status" value="1"/>
</dbReference>
<sequence>MLIPTKNVRAGDCLGTDAFHPSGLLVLSAGTLLSAADIEKLQRLGIDKVDIVPPDGVASPPATAAAAEAYSFSSEPKEAAREKAVIAAYQEAVDGIKITFEQALEEGFISPEQVARGFNPLAGRVHEEKDVVSLLLVLNNRDDYTYQHSVQVGMISYYIAKWMGQTEEEALLAGRAGYLHDIGKCRIDRAILQKPSRLTAEEYDEIKKHTVFGYDILKRSGFPEEITMAALQHHERFDGSGYPLKLRREAIHPMAKIVAVADIYSAMISTRVYQKKRDLLYVLRELYRCSFGELDPEITQVFIRHMIPNFINKKIQLLTGEIGTIVMTNPSDFFRPLVNFDGEFVDLSERRDLEVEHIFV</sequence>
<protein>
    <submittedName>
        <fullName evidence="3">Metal dependent phosphohydrolase</fullName>
    </submittedName>
</protein>
<reference evidence="3 4" key="2">
    <citation type="journal article" date="2013" name="Genome Announc.">
        <title>Genome Sequence of Growth-Improving Paenibacillus mucilaginosus Strain KNP414.</title>
        <authorList>
            <person name="Lu J.J."/>
            <person name="Wang J.F."/>
            <person name="Hu X.F."/>
        </authorList>
    </citation>
    <scope>NUCLEOTIDE SEQUENCE [LARGE SCALE GENOMIC DNA]</scope>
    <source>
        <strain evidence="3 4">KNP414</strain>
    </source>
</reference>
<dbReference type="PROSITE" id="PS51832">
    <property type="entry name" value="HD_GYP"/>
    <property type="match status" value="1"/>
</dbReference>
<dbReference type="NCBIfam" id="TIGR00277">
    <property type="entry name" value="HDIG"/>
    <property type="match status" value="1"/>
</dbReference>
<dbReference type="InterPro" id="IPR006674">
    <property type="entry name" value="HD_domain"/>
</dbReference>
<dbReference type="HOGENOM" id="CLU_000445_92_1_9"/>